<evidence type="ECO:0000256" key="2">
    <source>
        <dbReference type="SAM" id="Phobius"/>
    </source>
</evidence>
<dbReference type="AlphaFoldDB" id="A0A6C0K151"/>
<feature type="transmembrane region" description="Helical" evidence="2">
    <location>
        <begin position="6"/>
        <end position="27"/>
    </location>
</feature>
<keyword evidence="2" id="KW-0472">Membrane</keyword>
<evidence type="ECO:0000256" key="1">
    <source>
        <dbReference type="SAM" id="MobiDB-lite"/>
    </source>
</evidence>
<reference evidence="3" key="1">
    <citation type="journal article" date="2020" name="Nature">
        <title>Giant virus diversity and host interactions through global metagenomics.</title>
        <authorList>
            <person name="Schulz F."/>
            <person name="Roux S."/>
            <person name="Paez-Espino D."/>
            <person name="Jungbluth S."/>
            <person name="Walsh D.A."/>
            <person name="Denef V.J."/>
            <person name="McMahon K.D."/>
            <person name="Konstantinidis K.T."/>
            <person name="Eloe-Fadrosh E.A."/>
            <person name="Kyrpides N.C."/>
            <person name="Woyke T."/>
        </authorList>
    </citation>
    <scope>NUCLEOTIDE SEQUENCE</scope>
    <source>
        <strain evidence="3">GVMAG-S-1101164-164</strain>
    </source>
</reference>
<proteinExistence type="predicted"/>
<keyword evidence="2" id="KW-1133">Transmembrane helix</keyword>
<protein>
    <submittedName>
        <fullName evidence="3">Uncharacterized protein</fullName>
    </submittedName>
</protein>
<feature type="compositionally biased region" description="Pro residues" evidence="1">
    <location>
        <begin position="49"/>
        <end position="58"/>
    </location>
</feature>
<dbReference type="EMBL" id="MN740745">
    <property type="protein sequence ID" value="QHU09774.1"/>
    <property type="molecule type" value="Genomic_DNA"/>
</dbReference>
<sequence>MEIKDLLYIALSTIVVMVILQGTTFMVTRMMYPPEPKVIYRDVFVPQPAPLPPPPPPAFTQETQQTQIPEYEPRKPASTSLRLDTELPDGIQETRPEGM</sequence>
<keyword evidence="2" id="KW-0812">Transmembrane</keyword>
<feature type="region of interest" description="Disordered" evidence="1">
    <location>
        <begin position="49"/>
        <end position="99"/>
    </location>
</feature>
<accession>A0A6C0K151</accession>
<organism evidence="3">
    <name type="scientific">viral metagenome</name>
    <dbReference type="NCBI Taxonomy" id="1070528"/>
    <lineage>
        <taxon>unclassified sequences</taxon>
        <taxon>metagenomes</taxon>
        <taxon>organismal metagenomes</taxon>
    </lineage>
</organism>
<evidence type="ECO:0000313" key="3">
    <source>
        <dbReference type="EMBL" id="QHU09774.1"/>
    </source>
</evidence>
<name>A0A6C0K151_9ZZZZ</name>